<dbReference type="PANTHER" id="PTHR30272">
    <property type="entry name" value="3-HYDROXYACYL-[ACYL-CARRIER-PROTEIN] DEHYDRATASE"/>
    <property type="match status" value="1"/>
</dbReference>
<name>A0A1I6GYJ8_9FLAO</name>
<dbReference type="InterPro" id="IPR013114">
    <property type="entry name" value="FabA_FabZ"/>
</dbReference>
<dbReference type="STRING" id="400055.SAMN04490243_1908"/>
<evidence type="ECO:0000313" key="2">
    <source>
        <dbReference type="EMBL" id="SFR47302.1"/>
    </source>
</evidence>
<keyword evidence="3" id="KW-1185">Reference proteome</keyword>
<dbReference type="EMBL" id="FOYQ01000002">
    <property type="protein sequence ID" value="SFR47302.1"/>
    <property type="molecule type" value="Genomic_DNA"/>
</dbReference>
<reference evidence="2 3" key="1">
    <citation type="submission" date="2016-10" db="EMBL/GenBank/DDBJ databases">
        <authorList>
            <person name="de Groot N.N."/>
        </authorList>
    </citation>
    <scope>NUCLEOTIDE SEQUENCE [LARGE SCALE GENOMIC DNA]</scope>
    <source>
        <strain evidence="2 3">DSM 21019</strain>
    </source>
</reference>
<sequence length="150" mass="16854">MEQSLEYLIKQLPYGDGFLFADEILAIDSEQISGEFHFHKGLNFYESHFQDHPVTPGVILIECCAQIGLACFGIYLSTMAHEAQKTETNQAFALVASDMEFFSPVYPGTKVRVSAQKEYFRFGKLKVKVKMENEKGELICKGTLAGMRGI</sequence>
<accession>A0A1I6GYJ8</accession>
<organism evidence="2 3">
    <name type="scientific">Robiginitalea myxolifaciens</name>
    <dbReference type="NCBI Taxonomy" id="400055"/>
    <lineage>
        <taxon>Bacteria</taxon>
        <taxon>Pseudomonadati</taxon>
        <taxon>Bacteroidota</taxon>
        <taxon>Flavobacteriia</taxon>
        <taxon>Flavobacteriales</taxon>
        <taxon>Flavobacteriaceae</taxon>
        <taxon>Robiginitalea</taxon>
    </lineage>
</organism>
<dbReference type="PANTHER" id="PTHR30272:SF1">
    <property type="entry name" value="3-HYDROXYACYL-[ACYL-CARRIER-PROTEIN] DEHYDRATASE"/>
    <property type="match status" value="1"/>
</dbReference>
<dbReference type="Pfam" id="PF07977">
    <property type="entry name" value="FabA"/>
    <property type="match status" value="1"/>
</dbReference>
<dbReference type="GO" id="GO:0016829">
    <property type="term" value="F:lyase activity"/>
    <property type="evidence" value="ECO:0007669"/>
    <property type="project" value="UniProtKB-KW"/>
</dbReference>
<dbReference type="OrthoDB" id="9772788at2"/>
<dbReference type="RefSeq" id="WP_092982371.1">
    <property type="nucleotide sequence ID" value="NZ_FOYQ01000002.1"/>
</dbReference>
<proteinExistence type="predicted"/>
<dbReference type="InterPro" id="IPR029069">
    <property type="entry name" value="HotDog_dom_sf"/>
</dbReference>
<dbReference type="Gene3D" id="3.10.129.10">
    <property type="entry name" value="Hotdog Thioesterase"/>
    <property type="match status" value="1"/>
</dbReference>
<dbReference type="SUPFAM" id="SSF54637">
    <property type="entry name" value="Thioesterase/thiol ester dehydrase-isomerase"/>
    <property type="match status" value="1"/>
</dbReference>
<evidence type="ECO:0000313" key="3">
    <source>
        <dbReference type="Proteomes" id="UP000199534"/>
    </source>
</evidence>
<evidence type="ECO:0000256" key="1">
    <source>
        <dbReference type="ARBA" id="ARBA00023239"/>
    </source>
</evidence>
<dbReference type="Proteomes" id="UP000199534">
    <property type="component" value="Unassembled WGS sequence"/>
</dbReference>
<protein>
    <submittedName>
        <fullName evidence="2">3-hydroxyacyl-[acyl-carrier-protein] dehydratase</fullName>
    </submittedName>
</protein>
<keyword evidence="1" id="KW-0456">Lyase</keyword>
<gene>
    <name evidence="2" type="ORF">SAMN04490243_1908</name>
</gene>
<dbReference type="AlphaFoldDB" id="A0A1I6GYJ8"/>